<dbReference type="GO" id="GO:0004140">
    <property type="term" value="F:dephospho-CoA kinase activity"/>
    <property type="evidence" value="ECO:0007669"/>
    <property type="project" value="UniProtKB-UniRule"/>
</dbReference>
<dbReference type="GO" id="GO:0005524">
    <property type="term" value="F:ATP binding"/>
    <property type="evidence" value="ECO:0007669"/>
    <property type="project" value="UniProtKB-UniRule"/>
</dbReference>
<name>A0A838ZL70_9FLAO</name>
<comment type="similarity">
    <text evidence="1 5">Belongs to the CoaE family.</text>
</comment>
<dbReference type="Proteomes" id="UP000552241">
    <property type="component" value="Unassembled WGS sequence"/>
</dbReference>
<protein>
    <recommendedName>
        <fullName evidence="5 6">Dephospho-CoA kinase</fullName>
        <ecNumber evidence="5 6">2.7.1.24</ecNumber>
    </recommendedName>
    <alternativeName>
        <fullName evidence="5">Dephosphocoenzyme A kinase</fullName>
    </alternativeName>
</protein>
<keyword evidence="5 7" id="KW-0418">Kinase</keyword>
<keyword evidence="4 5" id="KW-0173">Coenzyme A biosynthesis</keyword>
<evidence type="ECO:0000256" key="5">
    <source>
        <dbReference type="HAMAP-Rule" id="MF_00376"/>
    </source>
</evidence>
<dbReference type="AlphaFoldDB" id="A0A838ZL70"/>
<evidence type="ECO:0000256" key="3">
    <source>
        <dbReference type="ARBA" id="ARBA00022840"/>
    </source>
</evidence>
<dbReference type="NCBIfam" id="TIGR00152">
    <property type="entry name" value="dephospho-CoA kinase"/>
    <property type="match status" value="1"/>
</dbReference>
<keyword evidence="5" id="KW-0963">Cytoplasm</keyword>
<dbReference type="EC" id="2.7.1.24" evidence="5 6"/>
<reference evidence="7 8" key="1">
    <citation type="submission" date="2020-07" db="EMBL/GenBank/DDBJ databases">
        <title>Moheibacter lacus sp. nov., a member of the family Flavobacteriaceae isolated from freshwater lake sediment.</title>
        <authorList>
            <person name="Liu Y."/>
        </authorList>
    </citation>
    <scope>NUCLEOTIDE SEQUENCE [LARGE SCALE GENOMIC DNA]</scope>
    <source>
        <strain evidence="7 8">BDHS18</strain>
    </source>
</reference>
<gene>
    <name evidence="5" type="primary">coaE</name>
    <name evidence="7" type="ORF">HU137_01650</name>
</gene>
<keyword evidence="3 5" id="KW-0067">ATP-binding</keyword>
<comment type="function">
    <text evidence="5">Catalyzes the phosphorylation of the 3'-hydroxyl group of dephosphocoenzyme A to form coenzyme A.</text>
</comment>
<keyword evidence="2 5" id="KW-0547">Nucleotide-binding</keyword>
<comment type="caution">
    <text evidence="7">The sequence shown here is derived from an EMBL/GenBank/DDBJ whole genome shotgun (WGS) entry which is preliminary data.</text>
</comment>
<comment type="subcellular location">
    <subcellularLocation>
        <location evidence="5">Cytoplasm</location>
    </subcellularLocation>
</comment>
<accession>A0A838ZL70</accession>
<feature type="binding site" evidence="5">
    <location>
        <begin position="11"/>
        <end position="16"/>
    </location>
    <ligand>
        <name>ATP</name>
        <dbReference type="ChEBI" id="CHEBI:30616"/>
    </ligand>
</feature>
<sequence length="198" mass="23054">MKIVGLTGGIGSGKSTIAKWFLELGIPVYNADLEAKKLMNENEKIIAELTELFGEEVYQNGIYNRKLVSSKVFQDKELLHQLNQIVHPEVFKHFQNWVENQASDFVVKEAAILFESGSYKDCDLVVSVVADEEIRIKRVLKRDEISEEQIRQRINNQWTDTQRIEKSDFVIENNSNLEDLKIKFDQLYKKLLKRFRSS</sequence>
<dbReference type="InterPro" id="IPR027417">
    <property type="entry name" value="P-loop_NTPase"/>
</dbReference>
<dbReference type="Pfam" id="PF01121">
    <property type="entry name" value="CoaE"/>
    <property type="match status" value="1"/>
</dbReference>
<evidence type="ECO:0000256" key="6">
    <source>
        <dbReference type="NCBIfam" id="TIGR00152"/>
    </source>
</evidence>
<dbReference type="UniPathway" id="UPA00241">
    <property type="reaction ID" value="UER00356"/>
</dbReference>
<comment type="pathway">
    <text evidence="5">Cofactor biosynthesis; coenzyme A biosynthesis; CoA from (R)-pantothenate: step 5/5.</text>
</comment>
<evidence type="ECO:0000256" key="4">
    <source>
        <dbReference type="ARBA" id="ARBA00022993"/>
    </source>
</evidence>
<proteinExistence type="inferred from homology"/>
<evidence type="ECO:0000313" key="7">
    <source>
        <dbReference type="EMBL" id="MBA5628470.1"/>
    </source>
</evidence>
<evidence type="ECO:0000256" key="2">
    <source>
        <dbReference type="ARBA" id="ARBA00022741"/>
    </source>
</evidence>
<dbReference type="PANTHER" id="PTHR10695:SF46">
    <property type="entry name" value="BIFUNCTIONAL COENZYME A SYNTHASE-RELATED"/>
    <property type="match status" value="1"/>
</dbReference>
<keyword evidence="5 7" id="KW-0808">Transferase</keyword>
<keyword evidence="8" id="KW-1185">Reference proteome</keyword>
<dbReference type="PROSITE" id="PS51219">
    <property type="entry name" value="DPCK"/>
    <property type="match status" value="1"/>
</dbReference>
<comment type="catalytic activity">
    <reaction evidence="5">
        <text>3'-dephospho-CoA + ATP = ADP + CoA + H(+)</text>
        <dbReference type="Rhea" id="RHEA:18245"/>
        <dbReference type="ChEBI" id="CHEBI:15378"/>
        <dbReference type="ChEBI" id="CHEBI:30616"/>
        <dbReference type="ChEBI" id="CHEBI:57287"/>
        <dbReference type="ChEBI" id="CHEBI:57328"/>
        <dbReference type="ChEBI" id="CHEBI:456216"/>
        <dbReference type="EC" id="2.7.1.24"/>
    </reaction>
</comment>
<dbReference type="InterPro" id="IPR001977">
    <property type="entry name" value="Depp_CoAkinase"/>
</dbReference>
<dbReference type="SUPFAM" id="SSF52540">
    <property type="entry name" value="P-loop containing nucleoside triphosphate hydrolases"/>
    <property type="match status" value="1"/>
</dbReference>
<dbReference type="RefSeq" id="WP_182042069.1">
    <property type="nucleotide sequence ID" value="NZ_JACDZE010000001.1"/>
</dbReference>
<dbReference type="GO" id="GO:0005737">
    <property type="term" value="C:cytoplasm"/>
    <property type="evidence" value="ECO:0007669"/>
    <property type="project" value="UniProtKB-SubCell"/>
</dbReference>
<evidence type="ECO:0000256" key="1">
    <source>
        <dbReference type="ARBA" id="ARBA00009018"/>
    </source>
</evidence>
<dbReference type="CDD" id="cd02022">
    <property type="entry name" value="DPCK"/>
    <property type="match status" value="1"/>
</dbReference>
<dbReference type="Gene3D" id="3.40.50.300">
    <property type="entry name" value="P-loop containing nucleotide triphosphate hydrolases"/>
    <property type="match status" value="1"/>
</dbReference>
<evidence type="ECO:0000313" key="8">
    <source>
        <dbReference type="Proteomes" id="UP000552241"/>
    </source>
</evidence>
<organism evidence="7 8">
    <name type="scientific">Moheibacter lacus</name>
    <dbReference type="NCBI Taxonomy" id="2745851"/>
    <lineage>
        <taxon>Bacteria</taxon>
        <taxon>Pseudomonadati</taxon>
        <taxon>Bacteroidota</taxon>
        <taxon>Flavobacteriia</taxon>
        <taxon>Flavobacteriales</taxon>
        <taxon>Weeksellaceae</taxon>
        <taxon>Moheibacter</taxon>
    </lineage>
</organism>
<dbReference type="GO" id="GO:0015937">
    <property type="term" value="P:coenzyme A biosynthetic process"/>
    <property type="evidence" value="ECO:0007669"/>
    <property type="project" value="UniProtKB-UniRule"/>
</dbReference>
<dbReference type="PANTHER" id="PTHR10695">
    <property type="entry name" value="DEPHOSPHO-COA KINASE-RELATED"/>
    <property type="match status" value="1"/>
</dbReference>
<dbReference type="EMBL" id="JACDZE010000001">
    <property type="protein sequence ID" value="MBA5628470.1"/>
    <property type="molecule type" value="Genomic_DNA"/>
</dbReference>
<dbReference type="HAMAP" id="MF_00376">
    <property type="entry name" value="Dephospho_CoA_kinase"/>
    <property type="match status" value="1"/>
</dbReference>